<dbReference type="Proteomes" id="UP000033483">
    <property type="component" value="Unassembled WGS sequence"/>
</dbReference>
<dbReference type="PANTHER" id="PTHR10695:SF46">
    <property type="entry name" value="BIFUNCTIONAL COENZYME A SYNTHASE-RELATED"/>
    <property type="match status" value="1"/>
</dbReference>
<organism evidence="1 2">
    <name type="scientific">Thielaviopsis punctulata</name>
    <dbReference type="NCBI Taxonomy" id="72032"/>
    <lineage>
        <taxon>Eukaryota</taxon>
        <taxon>Fungi</taxon>
        <taxon>Dikarya</taxon>
        <taxon>Ascomycota</taxon>
        <taxon>Pezizomycotina</taxon>
        <taxon>Sordariomycetes</taxon>
        <taxon>Hypocreomycetidae</taxon>
        <taxon>Microascales</taxon>
        <taxon>Ceratocystidaceae</taxon>
        <taxon>Thielaviopsis</taxon>
    </lineage>
</organism>
<evidence type="ECO:0000313" key="1">
    <source>
        <dbReference type="EMBL" id="KKA26453.1"/>
    </source>
</evidence>
<dbReference type="GO" id="GO:0004140">
    <property type="term" value="F:dephospho-CoA kinase activity"/>
    <property type="evidence" value="ECO:0007669"/>
    <property type="project" value="TreeGrafter"/>
</dbReference>
<dbReference type="AlphaFoldDB" id="A0A0F4Z9B1"/>
<keyword evidence="2" id="KW-1185">Reference proteome</keyword>
<gene>
    <name evidence="1" type="ORF">TD95_000166</name>
</gene>
<sequence length="393" mass="42815">MASLLILPFPPTPYSRAVLEAAYRPPLVAVLKKLLQSDNKVASVLTVVVPGPFLSGPPYGEKTLVWSTAQALLAHVYSITALICAKENVEADVRVVLVDHVRGRSFDTDAMWSFRENGTAVFDLRAFAHSFYPFATLYRVNTEAGIDVFNTYLQLIESKYLLKQDQIVTVEGGLGLSVRQEVPRQSGDGETFSTVCIGGTFDHLHEGHKLLLSAGVLLLRLPRDGRAKLVIGITGDEMLKSKKFAELIEPWSARAHGVVSFLASLLDTREMRGKHIDALDVVKEETPGTLTASFRAGAVSVQCVTIQDGFGPTVTCEDMQALVVSGETRAGGTAVNAKRAEQGWHALKIYEVDVLDAREQNGGVDGEEVKEAEDYSAKISSTAIRQRWAQRSG</sequence>
<proteinExistence type="predicted"/>
<dbReference type="OrthoDB" id="330671at2759"/>
<dbReference type="PANTHER" id="PTHR10695">
    <property type="entry name" value="DEPHOSPHO-COA KINASE-RELATED"/>
    <property type="match status" value="1"/>
</dbReference>
<dbReference type="GO" id="GO:0015937">
    <property type="term" value="P:coenzyme A biosynthetic process"/>
    <property type="evidence" value="ECO:0007669"/>
    <property type="project" value="TreeGrafter"/>
</dbReference>
<evidence type="ECO:0000313" key="2">
    <source>
        <dbReference type="Proteomes" id="UP000033483"/>
    </source>
</evidence>
<protein>
    <recommendedName>
        <fullName evidence="3">Cytidyltransferase-like domain-containing protein</fullName>
    </recommendedName>
</protein>
<accession>A0A0F4Z9B1</accession>
<evidence type="ECO:0008006" key="3">
    <source>
        <dbReference type="Google" id="ProtNLM"/>
    </source>
</evidence>
<name>A0A0F4Z9B1_9PEZI</name>
<dbReference type="SUPFAM" id="SSF52374">
    <property type="entry name" value="Nucleotidylyl transferase"/>
    <property type="match status" value="1"/>
</dbReference>
<dbReference type="EMBL" id="LAEV01002192">
    <property type="protein sequence ID" value="KKA26453.1"/>
    <property type="molecule type" value="Genomic_DNA"/>
</dbReference>
<dbReference type="Gene3D" id="3.40.50.620">
    <property type="entry name" value="HUPs"/>
    <property type="match status" value="1"/>
</dbReference>
<reference evidence="1 2" key="1">
    <citation type="submission" date="2015-03" db="EMBL/GenBank/DDBJ databases">
        <authorList>
            <person name="Radwan O."/>
            <person name="Al-Naeli F.A."/>
            <person name="Rendon G.A."/>
            <person name="Fields C."/>
        </authorList>
    </citation>
    <scope>NUCLEOTIDE SEQUENCE [LARGE SCALE GENOMIC DNA]</scope>
    <source>
        <strain evidence="1">CR-DP1</strain>
    </source>
</reference>
<comment type="caution">
    <text evidence="1">The sequence shown here is derived from an EMBL/GenBank/DDBJ whole genome shotgun (WGS) entry which is preliminary data.</text>
</comment>
<dbReference type="InterPro" id="IPR014729">
    <property type="entry name" value="Rossmann-like_a/b/a_fold"/>
</dbReference>